<evidence type="ECO:0000256" key="1">
    <source>
        <dbReference type="SAM" id="Phobius"/>
    </source>
</evidence>
<comment type="caution">
    <text evidence="2">The sequence shown here is derived from an EMBL/GenBank/DDBJ whole genome shotgun (WGS) entry which is preliminary data.</text>
</comment>
<dbReference type="AlphaFoldDB" id="A0A7V5PPW9"/>
<feature type="transmembrane region" description="Helical" evidence="1">
    <location>
        <begin position="6"/>
        <end position="24"/>
    </location>
</feature>
<gene>
    <name evidence="2" type="ORF">ENJ89_05330</name>
</gene>
<organism evidence="2">
    <name type="scientific">Caldithrix abyssi</name>
    <dbReference type="NCBI Taxonomy" id="187145"/>
    <lineage>
        <taxon>Bacteria</taxon>
        <taxon>Pseudomonadati</taxon>
        <taxon>Calditrichota</taxon>
        <taxon>Calditrichia</taxon>
        <taxon>Calditrichales</taxon>
        <taxon>Calditrichaceae</taxon>
        <taxon>Caldithrix</taxon>
    </lineage>
</organism>
<proteinExistence type="predicted"/>
<protein>
    <submittedName>
        <fullName evidence="2">Uncharacterized protein</fullName>
    </submittedName>
</protein>
<evidence type="ECO:0000313" key="2">
    <source>
        <dbReference type="EMBL" id="HHJ52595.1"/>
    </source>
</evidence>
<name>A0A7V5PPW9_CALAY</name>
<accession>A0A7V5PPW9</accession>
<sequence length="105" mass="11172">MNEILTALAIGIAAGIIDVVPMIIQKMDKYANLSAFMHWVVLGLIIPFVSWNIAPWLKGFIIAELSAIPILMMVAPTDKKAIVPITIMSAILGIAVGIAGKAFIG</sequence>
<dbReference type="EMBL" id="DROD01000368">
    <property type="protein sequence ID" value="HHJ52595.1"/>
    <property type="molecule type" value="Genomic_DNA"/>
</dbReference>
<feature type="transmembrane region" description="Helical" evidence="1">
    <location>
        <begin position="31"/>
        <end position="50"/>
    </location>
</feature>
<reference evidence="2" key="1">
    <citation type="journal article" date="2020" name="mSystems">
        <title>Genome- and Community-Level Interaction Insights into Carbon Utilization and Element Cycling Functions of Hydrothermarchaeota in Hydrothermal Sediment.</title>
        <authorList>
            <person name="Zhou Z."/>
            <person name="Liu Y."/>
            <person name="Xu W."/>
            <person name="Pan J."/>
            <person name="Luo Z.H."/>
            <person name="Li M."/>
        </authorList>
    </citation>
    <scope>NUCLEOTIDE SEQUENCE [LARGE SCALE GENOMIC DNA]</scope>
    <source>
        <strain evidence="2">HyVt-527</strain>
    </source>
</reference>
<dbReference type="Proteomes" id="UP000886124">
    <property type="component" value="Unassembled WGS sequence"/>
</dbReference>
<keyword evidence="1" id="KW-1133">Transmembrane helix</keyword>
<keyword evidence="1" id="KW-0472">Membrane</keyword>
<keyword evidence="1" id="KW-0812">Transmembrane</keyword>
<feature type="transmembrane region" description="Helical" evidence="1">
    <location>
        <begin position="82"/>
        <end position="104"/>
    </location>
</feature>